<dbReference type="Proteomes" id="UP000050525">
    <property type="component" value="Unassembled WGS sequence"/>
</dbReference>
<gene>
    <name evidence="1" type="ORF">Y1Q_0009712</name>
</gene>
<dbReference type="EMBL" id="AKHW03004724">
    <property type="protein sequence ID" value="KYO28855.1"/>
    <property type="molecule type" value="Genomic_DNA"/>
</dbReference>
<accession>A0A151MWJ1</accession>
<name>A0A151MWJ1_ALLMI</name>
<comment type="caution">
    <text evidence="1">The sequence shown here is derived from an EMBL/GenBank/DDBJ whole genome shotgun (WGS) entry which is preliminary data.</text>
</comment>
<dbReference type="AlphaFoldDB" id="A0A151MWJ1"/>
<proteinExistence type="predicted"/>
<evidence type="ECO:0000313" key="1">
    <source>
        <dbReference type="EMBL" id="KYO28855.1"/>
    </source>
</evidence>
<keyword evidence="2" id="KW-1185">Reference proteome</keyword>
<protein>
    <submittedName>
        <fullName evidence="1">Uncharacterized protein</fullName>
    </submittedName>
</protein>
<sequence length="86" mass="9807">MEMLCSNGYQNVQQAEGEEASVNHFTAAKELQELVAEHWSSCLKQQWSWVRTELMAPVCLSRCKKIFIFLPVVFLRSVFSQPIGAT</sequence>
<organism evidence="1 2">
    <name type="scientific">Alligator mississippiensis</name>
    <name type="common">American alligator</name>
    <dbReference type="NCBI Taxonomy" id="8496"/>
    <lineage>
        <taxon>Eukaryota</taxon>
        <taxon>Metazoa</taxon>
        <taxon>Chordata</taxon>
        <taxon>Craniata</taxon>
        <taxon>Vertebrata</taxon>
        <taxon>Euteleostomi</taxon>
        <taxon>Archelosauria</taxon>
        <taxon>Archosauria</taxon>
        <taxon>Crocodylia</taxon>
        <taxon>Alligatoridae</taxon>
        <taxon>Alligatorinae</taxon>
        <taxon>Alligator</taxon>
    </lineage>
</organism>
<evidence type="ECO:0000313" key="2">
    <source>
        <dbReference type="Proteomes" id="UP000050525"/>
    </source>
</evidence>
<reference evidence="1 2" key="1">
    <citation type="journal article" date="2012" name="Genome Biol.">
        <title>Sequencing three crocodilian genomes to illuminate the evolution of archosaurs and amniotes.</title>
        <authorList>
            <person name="St John J.A."/>
            <person name="Braun E.L."/>
            <person name="Isberg S.R."/>
            <person name="Miles L.G."/>
            <person name="Chong A.Y."/>
            <person name="Gongora J."/>
            <person name="Dalzell P."/>
            <person name="Moran C."/>
            <person name="Bed'hom B."/>
            <person name="Abzhanov A."/>
            <person name="Burgess S.C."/>
            <person name="Cooksey A.M."/>
            <person name="Castoe T.A."/>
            <person name="Crawford N.G."/>
            <person name="Densmore L.D."/>
            <person name="Drew J.C."/>
            <person name="Edwards S.V."/>
            <person name="Faircloth B.C."/>
            <person name="Fujita M.K."/>
            <person name="Greenwold M.J."/>
            <person name="Hoffmann F.G."/>
            <person name="Howard J.M."/>
            <person name="Iguchi T."/>
            <person name="Janes D.E."/>
            <person name="Khan S.Y."/>
            <person name="Kohno S."/>
            <person name="de Koning A.J."/>
            <person name="Lance S.L."/>
            <person name="McCarthy F.M."/>
            <person name="McCormack J.E."/>
            <person name="Merchant M.E."/>
            <person name="Peterson D.G."/>
            <person name="Pollock D.D."/>
            <person name="Pourmand N."/>
            <person name="Raney B.J."/>
            <person name="Roessler K.A."/>
            <person name="Sanford J.R."/>
            <person name="Sawyer R.H."/>
            <person name="Schmidt C.J."/>
            <person name="Triplett E.W."/>
            <person name="Tuberville T.D."/>
            <person name="Venegas-Anaya M."/>
            <person name="Howard J.T."/>
            <person name="Jarvis E.D."/>
            <person name="Guillette L.J.Jr."/>
            <person name="Glenn T.C."/>
            <person name="Green R.E."/>
            <person name="Ray D.A."/>
        </authorList>
    </citation>
    <scope>NUCLEOTIDE SEQUENCE [LARGE SCALE GENOMIC DNA]</scope>
    <source>
        <strain evidence="1">KSC_2009_1</strain>
    </source>
</reference>